<dbReference type="Pfam" id="PF00394">
    <property type="entry name" value="Cu-oxidase"/>
    <property type="match status" value="1"/>
</dbReference>
<comment type="similarity">
    <text evidence="3">Belongs to the multicopper oxidase family.</text>
</comment>
<evidence type="ECO:0000256" key="4">
    <source>
        <dbReference type="ARBA" id="ARBA00012297"/>
    </source>
</evidence>
<sequence length="269" mass="30876">VSANMVHRGQMGRKRYHKLSGICVRAHDLQFQQEVIMTIFSCLRWTLQAHTLCADHVTLFSMYHAHVGFDLMTCHGALIVEDVIAPPFKYDEELVLLFADYYHNVEKQIATGVESAPFYWLGEPQSMVVNGNALGNCNQTSLFGCSNNCHHHRVSVKPDRTYRKDYWASKHCQTSVLTRGLDLFRVIGITVLTYLYFGIEGHDNLSIIEVDAGYVRPASAKHMQLHSGQRYSFLLKTKSHAELQRLGSQRDFWGRLETRWRPIRDQGAF</sequence>
<dbReference type="EC" id="1.10.3.2" evidence="4"/>
<evidence type="ECO:0000256" key="7">
    <source>
        <dbReference type="ARBA" id="ARBA00023008"/>
    </source>
</evidence>
<evidence type="ECO:0000256" key="1">
    <source>
        <dbReference type="ARBA" id="ARBA00000349"/>
    </source>
</evidence>
<dbReference type="EMBL" id="LAVV01013906">
    <property type="protein sequence ID" value="KNZ45220.1"/>
    <property type="molecule type" value="Genomic_DNA"/>
</dbReference>
<dbReference type="Proteomes" id="UP000037035">
    <property type="component" value="Unassembled WGS sequence"/>
</dbReference>
<evidence type="ECO:0000313" key="10">
    <source>
        <dbReference type="Proteomes" id="UP000037035"/>
    </source>
</evidence>
<reference evidence="9 10" key="1">
    <citation type="submission" date="2015-08" db="EMBL/GenBank/DDBJ databases">
        <title>Next Generation Sequencing and Analysis of the Genome of Puccinia sorghi L Schw, the Causal Agent of Maize Common Rust.</title>
        <authorList>
            <person name="Rochi L."/>
            <person name="Burguener G."/>
            <person name="Darino M."/>
            <person name="Turjanski A."/>
            <person name="Kreff E."/>
            <person name="Dieguez M.J."/>
            <person name="Sacco F."/>
        </authorList>
    </citation>
    <scope>NUCLEOTIDE SEQUENCE [LARGE SCALE GENOMIC DNA]</scope>
    <source>
        <strain evidence="9 10">RO10H11247</strain>
    </source>
</reference>
<dbReference type="VEuPathDB" id="FungiDB:VP01_8371g1"/>
<evidence type="ECO:0000256" key="5">
    <source>
        <dbReference type="ARBA" id="ARBA00022723"/>
    </source>
</evidence>
<dbReference type="PANTHER" id="PTHR11709:SF394">
    <property type="entry name" value="FI03373P-RELATED"/>
    <property type="match status" value="1"/>
</dbReference>
<evidence type="ECO:0000256" key="2">
    <source>
        <dbReference type="ARBA" id="ARBA00001935"/>
    </source>
</evidence>
<feature type="non-terminal residue" evidence="9">
    <location>
        <position position="1"/>
    </location>
</feature>
<name>A0A0L6UBM9_9BASI</name>
<comment type="catalytic activity">
    <reaction evidence="1">
        <text>4 hydroquinone + O2 = 4 benzosemiquinone + 2 H2O</text>
        <dbReference type="Rhea" id="RHEA:11276"/>
        <dbReference type="ChEBI" id="CHEBI:15377"/>
        <dbReference type="ChEBI" id="CHEBI:15379"/>
        <dbReference type="ChEBI" id="CHEBI:17594"/>
        <dbReference type="ChEBI" id="CHEBI:17977"/>
        <dbReference type="EC" id="1.10.3.2"/>
    </reaction>
</comment>
<dbReference type="GO" id="GO:0046872">
    <property type="term" value="F:metal ion binding"/>
    <property type="evidence" value="ECO:0007669"/>
    <property type="project" value="UniProtKB-KW"/>
</dbReference>
<gene>
    <name evidence="9" type="ORF">VP01_8371g1</name>
</gene>
<dbReference type="AlphaFoldDB" id="A0A0L6UBM9"/>
<keyword evidence="10" id="KW-1185">Reference proteome</keyword>
<dbReference type="PANTHER" id="PTHR11709">
    <property type="entry name" value="MULTI-COPPER OXIDASE"/>
    <property type="match status" value="1"/>
</dbReference>
<comment type="caution">
    <text evidence="9">The sequence shown here is derived from an EMBL/GenBank/DDBJ whole genome shotgun (WGS) entry which is preliminary data.</text>
</comment>
<dbReference type="InterPro" id="IPR008972">
    <property type="entry name" value="Cupredoxin"/>
</dbReference>
<keyword evidence="7" id="KW-0186">Copper</keyword>
<evidence type="ECO:0000313" key="9">
    <source>
        <dbReference type="EMBL" id="KNZ45220.1"/>
    </source>
</evidence>
<dbReference type="STRING" id="27349.A0A0L6UBM9"/>
<organism evidence="9 10">
    <name type="scientific">Puccinia sorghi</name>
    <dbReference type="NCBI Taxonomy" id="27349"/>
    <lineage>
        <taxon>Eukaryota</taxon>
        <taxon>Fungi</taxon>
        <taxon>Dikarya</taxon>
        <taxon>Basidiomycota</taxon>
        <taxon>Pucciniomycotina</taxon>
        <taxon>Pucciniomycetes</taxon>
        <taxon>Pucciniales</taxon>
        <taxon>Pucciniaceae</taxon>
        <taxon>Puccinia</taxon>
    </lineage>
</organism>
<feature type="non-terminal residue" evidence="9">
    <location>
        <position position="269"/>
    </location>
</feature>
<dbReference type="OrthoDB" id="2121828at2759"/>
<dbReference type="SUPFAM" id="SSF49503">
    <property type="entry name" value="Cupredoxins"/>
    <property type="match status" value="1"/>
</dbReference>
<dbReference type="InterPro" id="IPR001117">
    <property type="entry name" value="Cu-oxidase_2nd"/>
</dbReference>
<protein>
    <recommendedName>
        <fullName evidence="4">laccase</fullName>
        <ecNumber evidence="4">1.10.3.2</ecNumber>
    </recommendedName>
</protein>
<proteinExistence type="inferred from homology"/>
<comment type="cofactor">
    <cofactor evidence="2">
        <name>Cu cation</name>
        <dbReference type="ChEBI" id="CHEBI:23378"/>
    </cofactor>
</comment>
<dbReference type="CDD" id="cd13873">
    <property type="entry name" value="CuRO_2_AAO_like_2"/>
    <property type="match status" value="1"/>
</dbReference>
<evidence type="ECO:0000259" key="8">
    <source>
        <dbReference type="Pfam" id="PF00394"/>
    </source>
</evidence>
<evidence type="ECO:0000256" key="6">
    <source>
        <dbReference type="ARBA" id="ARBA00023002"/>
    </source>
</evidence>
<evidence type="ECO:0000256" key="3">
    <source>
        <dbReference type="ARBA" id="ARBA00010609"/>
    </source>
</evidence>
<dbReference type="InterPro" id="IPR045087">
    <property type="entry name" value="Cu-oxidase_fam"/>
</dbReference>
<keyword evidence="6" id="KW-0560">Oxidoreductase</keyword>
<keyword evidence="5" id="KW-0479">Metal-binding</keyword>
<feature type="domain" description="Plastocyanin-like" evidence="8">
    <location>
        <begin position="93"/>
        <end position="239"/>
    </location>
</feature>
<dbReference type="GO" id="GO:0052716">
    <property type="term" value="F:hydroquinone:oxygen oxidoreductase activity"/>
    <property type="evidence" value="ECO:0007669"/>
    <property type="project" value="UniProtKB-EC"/>
</dbReference>
<dbReference type="Gene3D" id="2.60.40.420">
    <property type="entry name" value="Cupredoxins - blue copper proteins"/>
    <property type="match status" value="1"/>
</dbReference>
<accession>A0A0L6UBM9</accession>